<organism evidence="3 4">
    <name type="scientific">Discostella pseudostelligera</name>
    <dbReference type="NCBI Taxonomy" id="259834"/>
    <lineage>
        <taxon>Eukaryota</taxon>
        <taxon>Sar</taxon>
        <taxon>Stramenopiles</taxon>
        <taxon>Ochrophyta</taxon>
        <taxon>Bacillariophyta</taxon>
        <taxon>Coscinodiscophyceae</taxon>
        <taxon>Thalassiosirophycidae</taxon>
        <taxon>Stephanodiscales</taxon>
        <taxon>Stephanodiscaceae</taxon>
        <taxon>Discostella</taxon>
    </lineage>
</organism>
<gene>
    <name evidence="3" type="ORF">ACHAWU_003980</name>
</gene>
<feature type="signal peptide" evidence="1">
    <location>
        <begin position="1"/>
        <end position="26"/>
    </location>
</feature>
<dbReference type="InterPro" id="IPR020471">
    <property type="entry name" value="AKR"/>
</dbReference>
<dbReference type="Proteomes" id="UP001530293">
    <property type="component" value="Unassembled WGS sequence"/>
</dbReference>
<sequence length="465" mass="51718">MPPFHHPCFLMPLAVLVLSEIGNSHGHVGLAAAASSLSSDTRTTFQLTSGSSIPLLGTGIGNLPHEEITQVIHNQLEAGVRLIDTAHASNNEHLLAEAVASYDAHAGAGLDPIHVVTKVWYTHLGYERTKISVEESLANLQFSSIGSHRQIFVHMLLHWPRCNDDIPWMNCEEEEMNLPQRIKDAGPPPHLNKENAFIDSWKALEDIFQQHQDILETTKGSNSPLIASIGVSNFDLDDMKRLLQTARIPPHIYQGNAWAVFHDPFLMNYLRDHGIFFQAYAVMTGILKGRNASSTSYNTLSRTSRELHATIYAENEGAVITEATVVLAYFIRHNIGVVPRAASSAHQRENSINAVHSVFPHLTETQIENLHLAIPALMKDDSNDKPPVVSVSFMNSLTSPIQVHWIQPETEKEILVSQVIHPGSVDVHGSHPGHRFVAYDPDRTVRKEFVVDAKYGESQHFYVEL</sequence>
<feature type="domain" description="NADP-dependent oxidoreductase" evidence="2">
    <location>
        <begin position="59"/>
        <end position="360"/>
    </location>
</feature>
<dbReference type="InterPro" id="IPR036812">
    <property type="entry name" value="NAD(P)_OxRdtase_dom_sf"/>
</dbReference>
<comment type="caution">
    <text evidence="3">The sequence shown here is derived from an EMBL/GenBank/DDBJ whole genome shotgun (WGS) entry which is preliminary data.</text>
</comment>
<reference evidence="3 4" key="1">
    <citation type="submission" date="2024-10" db="EMBL/GenBank/DDBJ databases">
        <title>Updated reference genomes for cyclostephanoid diatoms.</title>
        <authorList>
            <person name="Roberts W.R."/>
            <person name="Alverson A.J."/>
        </authorList>
    </citation>
    <scope>NUCLEOTIDE SEQUENCE [LARGE SCALE GENOMIC DNA]</scope>
    <source>
        <strain evidence="3 4">AJA232-27</strain>
    </source>
</reference>
<dbReference type="Gene3D" id="3.20.20.100">
    <property type="entry name" value="NADP-dependent oxidoreductase domain"/>
    <property type="match status" value="1"/>
</dbReference>
<keyword evidence="1" id="KW-0732">Signal</keyword>
<dbReference type="SUPFAM" id="SSF51430">
    <property type="entry name" value="NAD(P)-linked oxidoreductase"/>
    <property type="match status" value="1"/>
</dbReference>
<dbReference type="PANTHER" id="PTHR43827:SF8">
    <property type="entry name" value="ALDO_KETO REDUCTASE FAMILY PROTEIN"/>
    <property type="match status" value="1"/>
</dbReference>
<feature type="chain" id="PRO_5044771171" description="NADP-dependent oxidoreductase domain-containing protein" evidence="1">
    <location>
        <begin position="27"/>
        <end position="465"/>
    </location>
</feature>
<evidence type="ECO:0000313" key="3">
    <source>
        <dbReference type="EMBL" id="KAL3764168.1"/>
    </source>
</evidence>
<evidence type="ECO:0000259" key="2">
    <source>
        <dbReference type="Pfam" id="PF00248"/>
    </source>
</evidence>
<name>A0ABD3MMU1_9STRA</name>
<evidence type="ECO:0000313" key="4">
    <source>
        <dbReference type="Proteomes" id="UP001530293"/>
    </source>
</evidence>
<dbReference type="InterPro" id="IPR023210">
    <property type="entry name" value="NADP_OxRdtase_dom"/>
</dbReference>
<evidence type="ECO:0000256" key="1">
    <source>
        <dbReference type="SAM" id="SignalP"/>
    </source>
</evidence>
<dbReference type="PANTHER" id="PTHR43827">
    <property type="entry name" value="2,5-DIKETO-D-GLUCONIC ACID REDUCTASE"/>
    <property type="match status" value="1"/>
</dbReference>
<protein>
    <recommendedName>
        <fullName evidence="2">NADP-dependent oxidoreductase domain-containing protein</fullName>
    </recommendedName>
</protein>
<keyword evidence="4" id="KW-1185">Reference proteome</keyword>
<dbReference type="Pfam" id="PF00248">
    <property type="entry name" value="Aldo_ket_red"/>
    <property type="match status" value="1"/>
</dbReference>
<dbReference type="EMBL" id="JALLBG020000108">
    <property type="protein sequence ID" value="KAL3764168.1"/>
    <property type="molecule type" value="Genomic_DNA"/>
</dbReference>
<dbReference type="AlphaFoldDB" id="A0ABD3MMU1"/>
<accession>A0ABD3MMU1</accession>
<proteinExistence type="predicted"/>